<dbReference type="InterPro" id="IPR001173">
    <property type="entry name" value="Glyco_trans_2-like"/>
</dbReference>
<dbReference type="KEGG" id="sje:AAV35_010435"/>
<dbReference type="Gene3D" id="3.90.550.10">
    <property type="entry name" value="Spore Coat Polysaccharide Biosynthesis Protein SpsA, Chain A"/>
    <property type="match status" value="1"/>
</dbReference>
<dbReference type="Proteomes" id="UP000092654">
    <property type="component" value="Chromosome"/>
</dbReference>
<dbReference type="CDD" id="cd00761">
    <property type="entry name" value="Glyco_tranf_GTA_type"/>
    <property type="match status" value="1"/>
</dbReference>
<dbReference type="eggNOG" id="COG1215">
    <property type="taxonomic scope" value="Bacteria"/>
</dbReference>
<evidence type="ECO:0000313" key="8">
    <source>
        <dbReference type="Proteomes" id="UP000092654"/>
    </source>
</evidence>
<keyword evidence="3" id="KW-0808">Transferase</keyword>
<protein>
    <recommendedName>
        <fullName evidence="4">Glycosyltransferase 2-like domain-containing protein</fullName>
    </recommendedName>
</protein>
<feature type="domain" description="Glycosyltransferase 2-like" evidence="4">
    <location>
        <begin position="14"/>
        <end position="169"/>
    </location>
</feature>
<dbReference type="STRING" id="1230341.AAV35_010435"/>
<sequence length="344" mass="40814">MENYKEGDQLADISYIIPTFNNVDLLKKCLHTLLPETVKGDKVIIVDDGGSDGTYEYLMETYKEDTRFIILHQENQGQGVARNLGLDHAVTEYVWFVDSDDLLVEGARRKVKGILDTNEWDILIFGYTVKKSRTEMKNVALKLKYLDYRELMLTDHFPCNKIFRRKLFDVIRFPEKKFRFEDHATIPKVLHEADHVNYLNTPLYVYDLSHETNVSKNEKLYDHMYIACNCLVDYFREGGEVRKGLEPLLINTFLFNRMYSSRDVSFSERKREFMEMERYLNESIPGWQTSEYLDFSFWKKYHHMQHYTFVKLFNIKLFSRSPLAALLILHPFNSLKNSVKKIVR</sequence>
<gene>
    <name evidence="5" type="ORF">AAV35_010435</name>
    <name evidence="6" type="ORF">MJ3_03492</name>
</gene>
<dbReference type="InterPro" id="IPR029044">
    <property type="entry name" value="Nucleotide-diphossugar_trans"/>
</dbReference>
<name>K2HA09_9BACI</name>
<accession>K2HA09</accession>
<dbReference type="Pfam" id="PF00535">
    <property type="entry name" value="Glycos_transf_2"/>
    <property type="match status" value="1"/>
</dbReference>
<dbReference type="GO" id="GO:0016757">
    <property type="term" value="F:glycosyltransferase activity"/>
    <property type="evidence" value="ECO:0007669"/>
    <property type="project" value="UniProtKB-KW"/>
</dbReference>
<proteinExistence type="inferred from homology"/>
<dbReference type="PANTHER" id="PTHR22916:SF51">
    <property type="entry name" value="GLYCOSYLTRANSFERASE EPSH-RELATED"/>
    <property type="match status" value="1"/>
</dbReference>
<comment type="similarity">
    <text evidence="1">Belongs to the glycosyltransferase 2 family.</text>
</comment>
<reference evidence="8" key="2">
    <citation type="submission" date="2015-06" db="EMBL/GenBank/DDBJ databases">
        <title>Salimicrobium jeotgali MJ3, isolated from Myulchi jeot, a traditional Korean fermented seafood.</title>
        <authorList>
            <person name="Kim K.H."/>
            <person name="Jeon C.O."/>
            <person name="Jin H.M."/>
        </authorList>
    </citation>
    <scope>NUCLEOTIDE SEQUENCE [LARGE SCALE GENOMIC DNA]</scope>
    <source>
        <strain evidence="8">MJ3</strain>
    </source>
</reference>
<reference evidence="5" key="3">
    <citation type="submission" date="2016-11" db="EMBL/GenBank/DDBJ databases">
        <title>Salimicrobium jeotgali MJ3, isolated from Myulchi jeot, a traditional Korean fermented seafood.</title>
        <authorList>
            <person name="Kim K.H."/>
            <person name="Jeon C.O."/>
            <person name="Jin H.M."/>
        </authorList>
    </citation>
    <scope>NUCLEOTIDE SEQUENCE</scope>
    <source>
        <strain evidence="5">MJ3</strain>
    </source>
</reference>
<evidence type="ECO:0000313" key="5">
    <source>
        <dbReference type="EMBL" id="AKG05162.1"/>
    </source>
</evidence>
<dbReference type="PANTHER" id="PTHR22916">
    <property type="entry name" value="GLYCOSYLTRANSFERASE"/>
    <property type="match status" value="1"/>
</dbReference>
<dbReference type="EMBL" id="CP011361">
    <property type="protein sequence ID" value="AKG05162.1"/>
    <property type="molecule type" value="Genomic_DNA"/>
</dbReference>
<evidence type="ECO:0000256" key="2">
    <source>
        <dbReference type="ARBA" id="ARBA00022676"/>
    </source>
</evidence>
<evidence type="ECO:0000259" key="4">
    <source>
        <dbReference type="Pfam" id="PF00535"/>
    </source>
</evidence>
<organism evidence="6 7">
    <name type="scientific">Salimicrobium jeotgali</name>
    <dbReference type="NCBI Taxonomy" id="1230341"/>
    <lineage>
        <taxon>Bacteria</taxon>
        <taxon>Bacillati</taxon>
        <taxon>Bacillota</taxon>
        <taxon>Bacilli</taxon>
        <taxon>Bacillales</taxon>
        <taxon>Bacillaceae</taxon>
        <taxon>Salimicrobium</taxon>
    </lineage>
</organism>
<dbReference type="AlphaFoldDB" id="K2HA09"/>
<dbReference type="EMBL" id="AMPQ01000003">
    <property type="protein sequence ID" value="EKE32465.1"/>
    <property type="molecule type" value="Genomic_DNA"/>
</dbReference>
<dbReference type="SUPFAM" id="SSF53448">
    <property type="entry name" value="Nucleotide-diphospho-sugar transferases"/>
    <property type="match status" value="1"/>
</dbReference>
<evidence type="ECO:0000313" key="7">
    <source>
        <dbReference type="Proteomes" id="UP000011746"/>
    </source>
</evidence>
<keyword evidence="7" id="KW-1185">Reference proteome</keyword>
<evidence type="ECO:0000256" key="3">
    <source>
        <dbReference type="ARBA" id="ARBA00022679"/>
    </source>
</evidence>
<reference evidence="6 7" key="1">
    <citation type="journal article" date="2012" name="J. Bacteriol.">
        <title>Draft Genome Sequence of Salimicrobium sp. Strain MJ3, Isolated from Myulchi-Jeot, Korean Fermented Seafood.</title>
        <authorList>
            <person name="Lee S.H."/>
            <person name="Jung J.Y."/>
            <person name="Jeon C.O."/>
        </authorList>
    </citation>
    <scope>NUCLEOTIDE SEQUENCE [LARGE SCALE GENOMIC DNA]</scope>
    <source>
        <strain evidence="6 7">MJ3</strain>
    </source>
</reference>
<dbReference type="RefSeq" id="WP_008588315.1">
    <property type="nucleotide sequence ID" value="NZ_JAFBFF010000003.1"/>
</dbReference>
<evidence type="ECO:0000313" key="6">
    <source>
        <dbReference type="EMBL" id="EKE32465.1"/>
    </source>
</evidence>
<evidence type="ECO:0000256" key="1">
    <source>
        <dbReference type="ARBA" id="ARBA00006739"/>
    </source>
</evidence>
<dbReference type="Proteomes" id="UP000011746">
    <property type="component" value="Unassembled WGS sequence"/>
</dbReference>
<keyword evidence="2" id="KW-0328">Glycosyltransferase</keyword>